<evidence type="ECO:0000259" key="1">
    <source>
        <dbReference type="Pfam" id="PF13439"/>
    </source>
</evidence>
<dbReference type="SUPFAM" id="SSF53756">
    <property type="entry name" value="UDP-Glycosyltransferase/glycogen phosphorylase"/>
    <property type="match status" value="1"/>
</dbReference>
<organism evidence="2 3">
    <name type="scientific">Sulfuriferula nivalis</name>
    <dbReference type="NCBI Taxonomy" id="2675298"/>
    <lineage>
        <taxon>Bacteria</taxon>
        <taxon>Pseudomonadati</taxon>
        <taxon>Pseudomonadota</taxon>
        <taxon>Betaproteobacteria</taxon>
        <taxon>Nitrosomonadales</taxon>
        <taxon>Sulfuricellaceae</taxon>
        <taxon>Sulfuriferula</taxon>
    </lineage>
</organism>
<dbReference type="CDD" id="cd03814">
    <property type="entry name" value="GT4-like"/>
    <property type="match status" value="1"/>
</dbReference>
<dbReference type="AlphaFoldDB" id="A0A809SBJ5"/>
<evidence type="ECO:0000313" key="2">
    <source>
        <dbReference type="EMBL" id="BBP02352.1"/>
    </source>
</evidence>
<dbReference type="RefSeq" id="WP_162085996.1">
    <property type="nucleotide sequence ID" value="NZ_AP021881.1"/>
</dbReference>
<reference evidence="3" key="1">
    <citation type="submission" date="2019-11" db="EMBL/GenBank/DDBJ databases">
        <title>Isolation and characterization of a novel species in the genus Sulfuriferula.</title>
        <authorList>
            <person name="Mochizuki J."/>
            <person name="Kojima H."/>
            <person name="Fukui M."/>
        </authorList>
    </citation>
    <scope>NUCLEOTIDE SEQUENCE [LARGE SCALE GENOMIC DNA]</scope>
    <source>
        <strain evidence="3">SGTM</strain>
    </source>
</reference>
<dbReference type="Proteomes" id="UP000463939">
    <property type="component" value="Chromosome"/>
</dbReference>
<evidence type="ECO:0000313" key="3">
    <source>
        <dbReference type="Proteomes" id="UP000463939"/>
    </source>
</evidence>
<dbReference type="InterPro" id="IPR050194">
    <property type="entry name" value="Glycosyltransferase_grp1"/>
</dbReference>
<dbReference type="PANTHER" id="PTHR45947:SF3">
    <property type="entry name" value="SULFOQUINOVOSYL TRANSFERASE SQD2"/>
    <property type="match status" value="1"/>
</dbReference>
<dbReference type="Pfam" id="PF13692">
    <property type="entry name" value="Glyco_trans_1_4"/>
    <property type="match status" value="1"/>
</dbReference>
<sequence>MNKDLLLQTFSSPTSPLRIALVTETYPPEINGVAMTLGRQVADLQQRGHQIQLIRPRQNAADTATQSPQLEEVLKVGVPIPRYAGLKMGLPAKSALVRLWQLKRPDLVHIATEGPLGWSALSAAHKLRLPVSTDFHTNFHSYSKHYGASWLRRPILAYLRKFHNKAAVTLVPTESLRLELEAHGYRNVEVVSRGVDTSLFNSAKRDAALRESWGADEQTQVVIYVGRVAPEKNLPLVFKAYTAMRAINPNMRLVIVGDGPLRASLQAQFPEVIFCGMRSGEELARHYASGDVFLFASMTETFGNVTTEAMASGLAVVAYDYAAAQALIKHRENGLVAPFDDEQKFIAAACELAYQPALAQSLGLAAHQTALTIAWDHIHQRFEKVLQSIIDREEYDGEIELAVDG</sequence>
<keyword evidence="3" id="KW-1185">Reference proteome</keyword>
<gene>
    <name evidence="2" type="ORF">SFSGTM_30600</name>
</gene>
<dbReference type="PANTHER" id="PTHR45947">
    <property type="entry name" value="SULFOQUINOVOSYL TRANSFERASE SQD2"/>
    <property type="match status" value="1"/>
</dbReference>
<feature type="domain" description="Glycosyltransferase subfamily 4-like N-terminal" evidence="1">
    <location>
        <begin position="30"/>
        <end position="198"/>
    </location>
</feature>
<keyword evidence="2" id="KW-0808">Transferase</keyword>
<dbReference type="InterPro" id="IPR028098">
    <property type="entry name" value="Glyco_trans_4-like_N"/>
</dbReference>
<dbReference type="GO" id="GO:0016757">
    <property type="term" value="F:glycosyltransferase activity"/>
    <property type="evidence" value="ECO:0007669"/>
    <property type="project" value="TreeGrafter"/>
</dbReference>
<dbReference type="Gene3D" id="3.40.50.2000">
    <property type="entry name" value="Glycogen Phosphorylase B"/>
    <property type="match status" value="2"/>
</dbReference>
<dbReference type="EMBL" id="AP021881">
    <property type="protein sequence ID" value="BBP02352.1"/>
    <property type="molecule type" value="Genomic_DNA"/>
</dbReference>
<name>A0A809SBJ5_9PROT</name>
<dbReference type="KEGG" id="sniv:SFSGTM_30600"/>
<dbReference type="Pfam" id="PF13439">
    <property type="entry name" value="Glyco_transf_4"/>
    <property type="match status" value="1"/>
</dbReference>
<proteinExistence type="predicted"/>
<protein>
    <submittedName>
        <fullName evidence="2">Glycosyl transferase</fullName>
    </submittedName>
</protein>
<accession>A0A809SBJ5</accession>